<name>A0A3B1CD26_9ZZZZ</name>
<sequence length="398" mass="44056">MSKKEIAIIGGGPSAMIAADILSQLHNVTIYEKEKAIGQKFLVAGKGGFNLTNSLTGNELAAHYSPQGFMQNAILAFDSQSLREWFSDLGIETFIGTSGRVFPIKGIKPAEVLNKIKKKLLSQKVNIKYEHEFVGFDDERNVIINHRGDSGSVLADHYIFSLGGASWSITGSDGKWKKHFENIGINIIPFEASNCGVNIKWNDHIIKNHAGKPLKNISVTVGDTTRKGEAVITNYGLEGNVIYPLIPKIRELLKNKSEAEIVIDFKPDNSSDDLFKKSNNKISPKNYGKTFNLKREQLSLIKSFSTKDEFLSAESFIKKIKSLTIRVESLRDIEEAISTVGGIDLNELNKDFSLKKYPNIYCIGEMVNWDAPTGGFLLQGAFSMGHFCASSLLRSITN</sequence>
<keyword evidence="2" id="KW-0285">Flavoprotein</keyword>
<evidence type="ECO:0000256" key="1">
    <source>
        <dbReference type="ARBA" id="ARBA00001974"/>
    </source>
</evidence>
<dbReference type="Pfam" id="PF22780">
    <property type="entry name" value="HI0933_like_1st"/>
    <property type="match status" value="1"/>
</dbReference>
<dbReference type="AlphaFoldDB" id="A0A3B1CD26"/>
<evidence type="ECO:0000256" key="2">
    <source>
        <dbReference type="ARBA" id="ARBA00022630"/>
    </source>
</evidence>
<dbReference type="InterPro" id="IPR055178">
    <property type="entry name" value="RsdA/BaiN/AoA(So)-like_dom"/>
</dbReference>
<evidence type="ECO:0000259" key="5">
    <source>
        <dbReference type="Pfam" id="PF22780"/>
    </source>
</evidence>
<dbReference type="NCBIfam" id="TIGR00275">
    <property type="entry name" value="aminoacetone oxidase family FAD-binding enzyme"/>
    <property type="match status" value="1"/>
</dbReference>
<dbReference type="EMBL" id="UOGD01000209">
    <property type="protein sequence ID" value="VAX21944.1"/>
    <property type="molecule type" value="Genomic_DNA"/>
</dbReference>
<comment type="cofactor">
    <cofactor evidence="1">
        <name>FAD</name>
        <dbReference type="ChEBI" id="CHEBI:57692"/>
    </cofactor>
</comment>
<accession>A0A3B1CD26</accession>
<dbReference type="InterPro" id="IPR057661">
    <property type="entry name" value="RsdA/BaiN/AoA(So)_Rossmann"/>
</dbReference>
<organism evidence="6">
    <name type="scientific">hydrothermal vent metagenome</name>
    <dbReference type="NCBI Taxonomy" id="652676"/>
    <lineage>
        <taxon>unclassified sequences</taxon>
        <taxon>metagenomes</taxon>
        <taxon>ecological metagenomes</taxon>
    </lineage>
</organism>
<dbReference type="InterPro" id="IPR004792">
    <property type="entry name" value="BaiN-like"/>
</dbReference>
<evidence type="ECO:0000256" key="3">
    <source>
        <dbReference type="ARBA" id="ARBA00022827"/>
    </source>
</evidence>
<protein>
    <submittedName>
        <fullName evidence="6">NAD(FAD)-utilizing dehydrogenases</fullName>
    </submittedName>
</protein>
<evidence type="ECO:0000259" key="4">
    <source>
        <dbReference type="Pfam" id="PF03486"/>
    </source>
</evidence>
<dbReference type="Gene3D" id="1.10.8.260">
    <property type="entry name" value="HI0933 insert domain-like"/>
    <property type="match status" value="1"/>
</dbReference>
<dbReference type="SUPFAM" id="SSF51905">
    <property type="entry name" value="FAD/NAD(P)-binding domain"/>
    <property type="match status" value="1"/>
</dbReference>
<proteinExistence type="predicted"/>
<reference evidence="6" key="1">
    <citation type="submission" date="2018-06" db="EMBL/GenBank/DDBJ databases">
        <authorList>
            <person name="Zhirakovskaya E."/>
        </authorList>
    </citation>
    <scope>NUCLEOTIDE SEQUENCE</scope>
</reference>
<dbReference type="PANTHER" id="PTHR42887:SF1">
    <property type="entry name" value="BLR3961 PROTEIN"/>
    <property type="match status" value="1"/>
</dbReference>
<keyword evidence="3" id="KW-0274">FAD</keyword>
<evidence type="ECO:0000313" key="6">
    <source>
        <dbReference type="EMBL" id="VAX21944.1"/>
    </source>
</evidence>
<feature type="domain" description="RsdA/BaiN/AoA(So)-like insert" evidence="5">
    <location>
        <begin position="192"/>
        <end position="337"/>
    </location>
</feature>
<dbReference type="NCBIfam" id="TIGR03862">
    <property type="entry name" value="flavo_PP4765"/>
    <property type="match status" value="1"/>
</dbReference>
<dbReference type="PANTHER" id="PTHR42887">
    <property type="entry name" value="OS12G0638800 PROTEIN"/>
    <property type="match status" value="1"/>
</dbReference>
<dbReference type="Gene3D" id="3.50.50.60">
    <property type="entry name" value="FAD/NAD(P)-binding domain"/>
    <property type="match status" value="1"/>
</dbReference>
<dbReference type="InterPro" id="IPR023166">
    <property type="entry name" value="BaiN-like_dom_sf"/>
</dbReference>
<dbReference type="InterPro" id="IPR036188">
    <property type="entry name" value="FAD/NAD-bd_sf"/>
</dbReference>
<gene>
    <name evidence="6" type="ORF">MNBD_IGNAVI01-1499</name>
</gene>
<dbReference type="Pfam" id="PF03486">
    <property type="entry name" value="HI0933_like"/>
    <property type="match status" value="1"/>
</dbReference>
<feature type="domain" description="RsdA/BaiN/AoA(So)-like Rossmann fold-like" evidence="4">
    <location>
        <begin position="5"/>
        <end position="390"/>
    </location>
</feature>
<dbReference type="Gene3D" id="2.40.30.10">
    <property type="entry name" value="Translation factors"/>
    <property type="match status" value="1"/>
</dbReference>
<dbReference type="SUPFAM" id="SSF160996">
    <property type="entry name" value="HI0933 insert domain-like"/>
    <property type="match status" value="1"/>
</dbReference>
<dbReference type="InterPro" id="IPR022460">
    <property type="entry name" value="Flavoprotein_PP4765"/>
</dbReference>